<gene>
    <name evidence="1" type="ORF">FA95DRAFT_1657392</name>
</gene>
<organism evidence="1 2">
    <name type="scientific">Auriscalpium vulgare</name>
    <dbReference type="NCBI Taxonomy" id="40419"/>
    <lineage>
        <taxon>Eukaryota</taxon>
        <taxon>Fungi</taxon>
        <taxon>Dikarya</taxon>
        <taxon>Basidiomycota</taxon>
        <taxon>Agaricomycotina</taxon>
        <taxon>Agaricomycetes</taxon>
        <taxon>Russulales</taxon>
        <taxon>Auriscalpiaceae</taxon>
        <taxon>Auriscalpium</taxon>
    </lineage>
</organism>
<reference evidence="1" key="1">
    <citation type="submission" date="2021-02" db="EMBL/GenBank/DDBJ databases">
        <authorList>
            <consortium name="DOE Joint Genome Institute"/>
            <person name="Ahrendt S."/>
            <person name="Looney B.P."/>
            <person name="Miyauchi S."/>
            <person name="Morin E."/>
            <person name="Drula E."/>
            <person name="Courty P.E."/>
            <person name="Chicoki N."/>
            <person name="Fauchery L."/>
            <person name="Kohler A."/>
            <person name="Kuo A."/>
            <person name="Labutti K."/>
            <person name="Pangilinan J."/>
            <person name="Lipzen A."/>
            <person name="Riley R."/>
            <person name="Andreopoulos W."/>
            <person name="He G."/>
            <person name="Johnson J."/>
            <person name="Barry K.W."/>
            <person name="Grigoriev I.V."/>
            <person name="Nagy L."/>
            <person name="Hibbett D."/>
            <person name="Henrissat B."/>
            <person name="Matheny P.B."/>
            <person name="Labbe J."/>
            <person name="Martin F."/>
        </authorList>
    </citation>
    <scope>NUCLEOTIDE SEQUENCE</scope>
    <source>
        <strain evidence="1">FP105234-sp</strain>
    </source>
</reference>
<keyword evidence="2" id="KW-1185">Reference proteome</keyword>
<reference evidence="1" key="2">
    <citation type="journal article" date="2022" name="New Phytol.">
        <title>Evolutionary transition to the ectomycorrhizal habit in the genomes of a hyperdiverse lineage of mushroom-forming fungi.</title>
        <authorList>
            <person name="Looney B."/>
            <person name="Miyauchi S."/>
            <person name="Morin E."/>
            <person name="Drula E."/>
            <person name="Courty P.E."/>
            <person name="Kohler A."/>
            <person name="Kuo A."/>
            <person name="LaButti K."/>
            <person name="Pangilinan J."/>
            <person name="Lipzen A."/>
            <person name="Riley R."/>
            <person name="Andreopoulos W."/>
            <person name="He G."/>
            <person name="Johnson J."/>
            <person name="Nolan M."/>
            <person name="Tritt A."/>
            <person name="Barry K.W."/>
            <person name="Grigoriev I.V."/>
            <person name="Nagy L.G."/>
            <person name="Hibbett D."/>
            <person name="Henrissat B."/>
            <person name="Matheny P.B."/>
            <person name="Labbe J."/>
            <person name="Martin F.M."/>
        </authorList>
    </citation>
    <scope>NUCLEOTIDE SEQUENCE</scope>
    <source>
        <strain evidence="1">FP105234-sp</strain>
    </source>
</reference>
<evidence type="ECO:0000313" key="2">
    <source>
        <dbReference type="Proteomes" id="UP000814033"/>
    </source>
</evidence>
<protein>
    <submittedName>
        <fullName evidence="1">Uncharacterized protein</fullName>
    </submittedName>
</protein>
<accession>A0ACB8RW07</accession>
<proteinExistence type="predicted"/>
<name>A0ACB8RW07_9AGAM</name>
<evidence type="ECO:0000313" key="1">
    <source>
        <dbReference type="EMBL" id="KAI0048358.1"/>
    </source>
</evidence>
<sequence>MRHVKFLLDFDNARAKEYFNAKENTIHHSSSLPVDHKNVRSLRSGYLCFADMQFVQYMISERTLRLWEEQAQYDESWVDVPTAFIQSKDCTTSEDIAEEEEVEAMLGHLPSTRLSPALSPLHINFDKRDTRVRQSKPESASSTTPRKRRHTGDHHTSTDSPRMKKRVRFHPVDVEIVVPNYQPGRRASSTFPDENSPIRMRRPSRRVEPDFLNESSSCSRTPSPVPSSITSNMFANVLPSLPHGAHELLAFWSPLSSPSAYAAFARAFSPLAFLPTESISSNEEVPVLQQVGTGRGSSRARSVMPSLSSGSDSSSDDDLATPVDSRSSLHHIHSGSPGHEGLPHDGDELVLINEEAHNSADMTTLEAIHTTAGAAREPHRKIGWRPNKRKANPTDDWEVSLDDRPRQRHRGLPLRT</sequence>
<comment type="caution">
    <text evidence="1">The sequence shown here is derived from an EMBL/GenBank/DDBJ whole genome shotgun (WGS) entry which is preliminary data.</text>
</comment>
<dbReference type="Proteomes" id="UP000814033">
    <property type="component" value="Unassembled WGS sequence"/>
</dbReference>
<dbReference type="EMBL" id="MU275888">
    <property type="protein sequence ID" value="KAI0048358.1"/>
    <property type="molecule type" value="Genomic_DNA"/>
</dbReference>